<reference evidence="4" key="1">
    <citation type="journal article" date="2019" name="Int. J. Syst. Evol. Microbiol.">
        <title>The Global Catalogue of Microorganisms (GCM) 10K type strain sequencing project: providing services to taxonomists for standard genome sequencing and annotation.</title>
        <authorList>
            <consortium name="The Broad Institute Genomics Platform"/>
            <consortium name="The Broad Institute Genome Sequencing Center for Infectious Disease"/>
            <person name="Wu L."/>
            <person name="Ma J."/>
        </authorList>
    </citation>
    <scope>NUCLEOTIDE SEQUENCE [LARGE SCALE GENOMIC DNA]</scope>
    <source>
        <strain evidence="4">JCM 31037</strain>
    </source>
</reference>
<evidence type="ECO:0000313" key="4">
    <source>
        <dbReference type="Proteomes" id="UP001597260"/>
    </source>
</evidence>
<accession>A0ABW3YLS4</accession>
<dbReference type="GO" id="GO:0016787">
    <property type="term" value="F:hydrolase activity"/>
    <property type="evidence" value="ECO:0007669"/>
    <property type="project" value="UniProtKB-KW"/>
</dbReference>
<dbReference type="Gene3D" id="3.40.50.1820">
    <property type="entry name" value="alpha/beta hydrolase"/>
    <property type="match status" value="1"/>
</dbReference>
<dbReference type="InterPro" id="IPR029058">
    <property type="entry name" value="AB_hydrolase_fold"/>
</dbReference>
<dbReference type="SUPFAM" id="SSF53474">
    <property type="entry name" value="alpha/beta-Hydrolases"/>
    <property type="match status" value="1"/>
</dbReference>
<dbReference type="PANTHER" id="PTHR43037">
    <property type="entry name" value="UNNAMED PRODUCT-RELATED"/>
    <property type="match status" value="1"/>
</dbReference>
<proteinExistence type="predicted"/>
<evidence type="ECO:0000256" key="2">
    <source>
        <dbReference type="ARBA" id="ARBA00022801"/>
    </source>
</evidence>
<comment type="caution">
    <text evidence="3">The sequence shown here is derived from an EMBL/GenBank/DDBJ whole genome shotgun (WGS) entry which is preliminary data.</text>
</comment>
<keyword evidence="4" id="KW-1185">Reference proteome</keyword>
<dbReference type="PANTHER" id="PTHR43037:SF1">
    <property type="entry name" value="BLL1128 PROTEIN"/>
    <property type="match status" value="1"/>
</dbReference>
<dbReference type="EMBL" id="JBHTMP010000048">
    <property type="protein sequence ID" value="MFD1324455.1"/>
    <property type="molecule type" value="Genomic_DNA"/>
</dbReference>
<gene>
    <name evidence="3" type="ORF">ACFQ4H_25530</name>
</gene>
<keyword evidence="1" id="KW-0732">Signal</keyword>
<dbReference type="RefSeq" id="WP_377575123.1">
    <property type="nucleotide sequence ID" value="NZ_JBHTMP010000048.1"/>
</dbReference>
<evidence type="ECO:0000313" key="3">
    <source>
        <dbReference type="EMBL" id="MFD1324455.1"/>
    </source>
</evidence>
<dbReference type="Pfam" id="PF10503">
    <property type="entry name" value="Esterase_PHB"/>
    <property type="match status" value="1"/>
</dbReference>
<organism evidence="3 4">
    <name type="scientific">Micromonospora sonneratiae</name>
    <dbReference type="NCBI Taxonomy" id="1184706"/>
    <lineage>
        <taxon>Bacteria</taxon>
        <taxon>Bacillati</taxon>
        <taxon>Actinomycetota</taxon>
        <taxon>Actinomycetes</taxon>
        <taxon>Micromonosporales</taxon>
        <taxon>Micromonosporaceae</taxon>
        <taxon>Micromonospora</taxon>
    </lineage>
</organism>
<protein>
    <submittedName>
        <fullName evidence="3">Alpha/beta hydrolase family esterase</fullName>
    </submittedName>
</protein>
<dbReference type="Proteomes" id="UP001597260">
    <property type="component" value="Unassembled WGS sequence"/>
</dbReference>
<dbReference type="InterPro" id="IPR010126">
    <property type="entry name" value="Esterase_phb"/>
</dbReference>
<name>A0ABW3YLS4_9ACTN</name>
<evidence type="ECO:0000256" key="1">
    <source>
        <dbReference type="ARBA" id="ARBA00022729"/>
    </source>
</evidence>
<sequence length="303" mass="32496">MDRRHVLHRTFLAGLLVLVTATGCSGSDRDTTDPTTAEPTSAEVVGAGDHLLKLSVDGRERTYRLHAPPGFTAGRPVPVVIGLHFYPANGSALQEMIGLDELADQHGFLTVYPDGVNGGYNALTCCGEEDDVGFVRALVDRLRSRWAADPQRLYLTGISNGGDMAFRLAVELPDTFAAIAPVSGGFIGERTSDANYRPKSPVSVLTFIGGQDRYAAQFDAGITRWQERLGCQPGRPSTAGQPGPITRTATTCPDGSQVVVFRLPRMGHNWPGATQGRLAAPDAGIVATELMWEFFAGQQRRSA</sequence>
<dbReference type="InterPro" id="IPR050955">
    <property type="entry name" value="Plant_Biomass_Hydrol_Est"/>
</dbReference>
<dbReference type="PROSITE" id="PS51257">
    <property type="entry name" value="PROKAR_LIPOPROTEIN"/>
    <property type="match status" value="1"/>
</dbReference>
<keyword evidence="2 3" id="KW-0378">Hydrolase</keyword>